<evidence type="ECO:0000313" key="3">
    <source>
        <dbReference type="EMBL" id="KAJ7953075.1"/>
    </source>
</evidence>
<dbReference type="InterPro" id="IPR025999">
    <property type="entry name" value="MCRS_N"/>
</dbReference>
<dbReference type="Pfam" id="PF00498">
    <property type="entry name" value="FHA"/>
    <property type="match status" value="1"/>
</dbReference>
<organism evidence="3 4">
    <name type="scientific">Quillaja saponaria</name>
    <name type="common">Soap bark tree</name>
    <dbReference type="NCBI Taxonomy" id="32244"/>
    <lineage>
        <taxon>Eukaryota</taxon>
        <taxon>Viridiplantae</taxon>
        <taxon>Streptophyta</taxon>
        <taxon>Embryophyta</taxon>
        <taxon>Tracheophyta</taxon>
        <taxon>Spermatophyta</taxon>
        <taxon>Magnoliopsida</taxon>
        <taxon>eudicotyledons</taxon>
        <taxon>Gunneridae</taxon>
        <taxon>Pentapetalae</taxon>
        <taxon>rosids</taxon>
        <taxon>fabids</taxon>
        <taxon>Fabales</taxon>
        <taxon>Quillajaceae</taxon>
        <taxon>Quillaja</taxon>
    </lineage>
</organism>
<proteinExistence type="predicted"/>
<name>A0AAD7L7P8_QUISA</name>
<protein>
    <submittedName>
        <fullName evidence="3">Forkhead-associated (FHA) domain</fullName>
    </submittedName>
</protein>
<dbReference type="AlphaFoldDB" id="A0AAD7L7P8"/>
<dbReference type="GO" id="GO:0044545">
    <property type="term" value="C:NSL complex"/>
    <property type="evidence" value="ECO:0007669"/>
    <property type="project" value="TreeGrafter"/>
</dbReference>
<dbReference type="PANTHER" id="PTHR13233">
    <property type="entry name" value="MICROSPHERULE PROTEIN 1"/>
    <property type="match status" value="1"/>
</dbReference>
<dbReference type="SUPFAM" id="SSF49879">
    <property type="entry name" value="SMAD/FHA domain"/>
    <property type="match status" value="1"/>
</dbReference>
<dbReference type="Pfam" id="PF13325">
    <property type="entry name" value="MCRS_N"/>
    <property type="match status" value="1"/>
</dbReference>
<evidence type="ECO:0000256" key="1">
    <source>
        <dbReference type="SAM" id="MobiDB-lite"/>
    </source>
</evidence>
<dbReference type="GO" id="GO:0071339">
    <property type="term" value="C:MLL1 complex"/>
    <property type="evidence" value="ECO:0007669"/>
    <property type="project" value="InterPro"/>
</dbReference>
<dbReference type="PROSITE" id="PS50006">
    <property type="entry name" value="FHA_DOMAIN"/>
    <property type="match status" value="1"/>
</dbReference>
<dbReference type="Gene3D" id="2.60.200.20">
    <property type="match status" value="1"/>
</dbReference>
<dbReference type="GO" id="GO:0002151">
    <property type="term" value="F:G-quadruplex RNA binding"/>
    <property type="evidence" value="ECO:0007669"/>
    <property type="project" value="InterPro"/>
</dbReference>
<feature type="region of interest" description="Disordered" evidence="1">
    <location>
        <begin position="335"/>
        <end position="356"/>
    </location>
</feature>
<evidence type="ECO:0000259" key="2">
    <source>
        <dbReference type="PROSITE" id="PS50006"/>
    </source>
</evidence>
<evidence type="ECO:0000313" key="4">
    <source>
        <dbReference type="Proteomes" id="UP001163823"/>
    </source>
</evidence>
<dbReference type="Proteomes" id="UP001163823">
    <property type="component" value="Chromosome 10"/>
</dbReference>
<dbReference type="InterPro" id="IPR008984">
    <property type="entry name" value="SMAD_FHA_dom_sf"/>
</dbReference>
<reference evidence="3" key="1">
    <citation type="journal article" date="2023" name="Science">
        <title>Elucidation of the pathway for biosynthesis of saponin adjuvants from the soapbark tree.</title>
        <authorList>
            <person name="Reed J."/>
            <person name="Orme A."/>
            <person name="El-Demerdash A."/>
            <person name="Owen C."/>
            <person name="Martin L.B.B."/>
            <person name="Misra R.C."/>
            <person name="Kikuchi S."/>
            <person name="Rejzek M."/>
            <person name="Martin A.C."/>
            <person name="Harkess A."/>
            <person name="Leebens-Mack J."/>
            <person name="Louveau T."/>
            <person name="Stephenson M.J."/>
            <person name="Osbourn A."/>
        </authorList>
    </citation>
    <scope>NUCLEOTIDE SEQUENCE</scope>
    <source>
        <strain evidence="3">S10</strain>
    </source>
</reference>
<dbReference type="KEGG" id="qsa:O6P43_024826"/>
<dbReference type="SMART" id="SM00240">
    <property type="entry name" value="FHA"/>
    <property type="match status" value="1"/>
</dbReference>
<accession>A0AAD7L7P8</accession>
<dbReference type="PANTHER" id="PTHR13233:SF13">
    <property type="entry name" value="FHA DOMAIN-CONTAINING PROTEIN"/>
    <property type="match status" value="1"/>
</dbReference>
<dbReference type="EMBL" id="JARAOO010000010">
    <property type="protein sequence ID" value="KAJ7953075.1"/>
    <property type="molecule type" value="Genomic_DNA"/>
</dbReference>
<sequence>MELMVDIASENPWIPEDDLLLKNSIEAGASLEALAKGAVQFSRKYTVRELRDRWRTLLYDPDISAEASASMVNLELYATNDLTKSNRNGIKGSIVECPSKRKVDSLCRQYYAVRKRIRRQLLDSVDIGLEALDDEPFIGDPFGNKGNCQKYMTVYDEPSLNNWMVGSNTQHKFECPETSMELGKSDTGNSLVQKNGEKDITHTLGDDICDYGNCTGVDEVGPSHAVTDTPLWKTFKDILPPTMPLHVSLVTNDRSTEEMLILQHGLEVKEMSCYRYDAVPSKTILKDRQTADVLNDSSAISEVDIPPLFINDVDGKDRMGKACDDNIDGLLLNSPNGIQEDDAPNVSEHQKLDSETHEVATLDGSSTAGLAVIADNSDSGQVNVHSISLPELDMQSSKETQNPCHSELLDELTPCTLNTEDPEIPCNDNIGSPTRLPPSQTAPAYKEAGALASASSNERYNEPDIRLKKDQNTSQSSKAFQIVKPKFVTDVSLNHPLGTGMKPEFPTSNCLAAVLRQGISVHANPIQSRLAHATLKSATDGLLNGEGIAAPATVREALLKEKKHKDFLASQTNASIPDQEDSTGDDDVPYFSDIEAMILEMDLCPTDQDLHTSKEVSRYQHADTNRTIMRLEQCAQSLTKRAIASQGALAVLYGRYLKQYIKKTEVLLGRAADDIAVDIDLGKEGRANKISRRQALIKMEINGSFILKNLGKSSIFLNGKEVATGQLRSLSSSSLIEIMEMAFIFEINNKSVRRFLENTTKRRESK</sequence>
<dbReference type="GO" id="GO:0031011">
    <property type="term" value="C:Ino80 complex"/>
    <property type="evidence" value="ECO:0007669"/>
    <property type="project" value="InterPro"/>
</dbReference>
<dbReference type="InterPro" id="IPR000253">
    <property type="entry name" value="FHA_dom"/>
</dbReference>
<dbReference type="CDD" id="cd22687">
    <property type="entry name" value="FHA_MCRS1"/>
    <property type="match status" value="1"/>
</dbReference>
<comment type="caution">
    <text evidence="3">The sequence shown here is derived from an EMBL/GenBank/DDBJ whole genome shotgun (WGS) entry which is preliminary data.</text>
</comment>
<gene>
    <name evidence="3" type="ORF">O6P43_024826</name>
</gene>
<dbReference type="GO" id="GO:0045944">
    <property type="term" value="P:positive regulation of transcription by RNA polymerase II"/>
    <property type="evidence" value="ECO:0007669"/>
    <property type="project" value="TreeGrafter"/>
</dbReference>
<keyword evidence="4" id="KW-1185">Reference proteome</keyword>
<dbReference type="InterPro" id="IPR037912">
    <property type="entry name" value="MCRS1"/>
</dbReference>
<feature type="domain" description="FHA" evidence="2">
    <location>
        <begin position="666"/>
        <end position="722"/>
    </location>
</feature>